<organism evidence="2 3">
    <name type="scientific">Lactococcus petauri</name>
    <dbReference type="NCBI Taxonomy" id="1940789"/>
    <lineage>
        <taxon>Bacteria</taxon>
        <taxon>Bacillati</taxon>
        <taxon>Bacillota</taxon>
        <taxon>Bacilli</taxon>
        <taxon>Lactobacillales</taxon>
        <taxon>Streptococcaceae</taxon>
        <taxon>Lactococcus</taxon>
    </lineage>
</organism>
<dbReference type="RefSeq" id="WP_158092855.1">
    <property type="nucleotide sequence ID" value="NZ_MUIZ01000001.1"/>
</dbReference>
<dbReference type="PROSITE" id="PS00092">
    <property type="entry name" value="N6_MTASE"/>
    <property type="match status" value="1"/>
</dbReference>
<dbReference type="Gene3D" id="3.40.50.150">
    <property type="entry name" value="Vaccinia Virus protein VP39"/>
    <property type="match status" value="1"/>
</dbReference>
<evidence type="ECO:0000313" key="3">
    <source>
        <dbReference type="Proteomes" id="UP000194606"/>
    </source>
</evidence>
<dbReference type="EMBL" id="MUIZ01000001">
    <property type="protein sequence ID" value="OUK05200.1"/>
    <property type="molecule type" value="Genomic_DNA"/>
</dbReference>
<reference evidence="2 3" key="1">
    <citation type="submission" date="2017-02" db="EMBL/GenBank/DDBJ databases">
        <authorList>
            <person name="Peterson S.W."/>
        </authorList>
    </citation>
    <scope>NUCLEOTIDE SEQUENCE [LARGE SCALE GENOMIC DNA]</scope>
    <source>
        <strain evidence="2">159469</strain>
    </source>
</reference>
<dbReference type="GO" id="GO:0008168">
    <property type="term" value="F:methyltransferase activity"/>
    <property type="evidence" value="ECO:0007669"/>
    <property type="project" value="InterPro"/>
</dbReference>
<protein>
    <recommendedName>
        <fullName evidence="1">DUF4942 domain-containing protein</fullName>
    </recommendedName>
</protein>
<feature type="domain" description="DUF4942" evidence="1">
    <location>
        <begin position="274"/>
        <end position="473"/>
    </location>
</feature>
<accession>A0A252CFS2</accession>
<sequence>MKFNKTEYYPTPKELVSKMLDGIDFAKCATILEPSAGTGHIVEVIKNKMDQRRYQADIDCIEVDPELRSILKDKNFRVIHDDFLTFHTFKEYDLIVMNPPFSNGEQHLLKALELQKSGGHIICLLNAETLNNPFTLARKELLRVLEEKTDYSCEILSNSFSSSEHQTNVDVALLKISVKEEEKFSYFREELRHAQVQKEVQSEEKNFIAENDLISQIVKQYDFEVELRTKLIREFHATKPYILRSFDDPDTAAFRLVGAHDTRYSDLTVNEDIRAVRRKYWKTLFAHKSFIERLTSSMRQDLYERIDELADFDFSYFNIKQLQLEMTQNIVGNLEKTALDIFDKLSHQYSYESYSKNIHYYNGWKTNKSWFVNKKVILPFSGFSRWGDANLDRYTISATFNDIEKALNLFNGNKTLAIDLDETIKKAINEGQTKNIEFNFFDVTFYKRGTAHIVFKNMEVLKRLNIFAGQKKAWLPPVYGKKAYQEMTPEEQTVIDEFEGEESYREVYEQPEHWLMESSSLLSIEAPQVPLNDY</sequence>
<dbReference type="GO" id="GO:0032259">
    <property type="term" value="P:methylation"/>
    <property type="evidence" value="ECO:0007669"/>
    <property type="project" value="InterPro"/>
</dbReference>
<dbReference type="Pfam" id="PF13708">
    <property type="entry name" value="DUF4942"/>
    <property type="match status" value="1"/>
</dbReference>
<evidence type="ECO:0000259" key="1">
    <source>
        <dbReference type="Pfam" id="PF13708"/>
    </source>
</evidence>
<dbReference type="InterPro" id="IPR002052">
    <property type="entry name" value="DNA_methylase_N6_adenine_CS"/>
</dbReference>
<dbReference type="SUPFAM" id="SSF53335">
    <property type="entry name" value="S-adenosyl-L-methionine-dependent methyltransferases"/>
    <property type="match status" value="1"/>
</dbReference>
<comment type="caution">
    <text evidence="2">The sequence shown here is derived from an EMBL/GenBank/DDBJ whole genome shotgun (WGS) entry which is preliminary data.</text>
</comment>
<name>A0A252CFS2_9LACT</name>
<gene>
    <name evidence="2" type="ORF">BZZ03_00335</name>
</gene>
<dbReference type="PRINTS" id="PR00507">
    <property type="entry name" value="N12N6MTFRASE"/>
</dbReference>
<dbReference type="InterPro" id="IPR029063">
    <property type="entry name" value="SAM-dependent_MTases_sf"/>
</dbReference>
<proteinExistence type="predicted"/>
<dbReference type="CDD" id="cd02440">
    <property type="entry name" value="AdoMet_MTases"/>
    <property type="match status" value="1"/>
</dbReference>
<evidence type="ECO:0000313" key="2">
    <source>
        <dbReference type="EMBL" id="OUK05200.1"/>
    </source>
</evidence>
<dbReference type="AlphaFoldDB" id="A0A252CFS2"/>
<dbReference type="InterPro" id="IPR031339">
    <property type="entry name" value="DUF4942"/>
</dbReference>
<dbReference type="Proteomes" id="UP000194606">
    <property type="component" value="Unassembled WGS sequence"/>
</dbReference>
<dbReference type="GO" id="GO:0003676">
    <property type="term" value="F:nucleic acid binding"/>
    <property type="evidence" value="ECO:0007669"/>
    <property type="project" value="InterPro"/>
</dbReference>